<proteinExistence type="predicted"/>
<evidence type="ECO:0000313" key="3">
    <source>
        <dbReference type="Proteomes" id="UP000606974"/>
    </source>
</evidence>
<feature type="region of interest" description="Disordered" evidence="1">
    <location>
        <begin position="1"/>
        <end position="61"/>
    </location>
</feature>
<sequence length="61" mass="6605">MEMRVPTSILSPPSMPAAGLESDRHDRGTYPYTIHHTPDGWLGRTNNEAAPSDGLPFPCGV</sequence>
<reference evidence="2" key="1">
    <citation type="submission" date="2020-02" db="EMBL/GenBank/DDBJ databases">
        <authorList>
            <person name="Palmer J.M."/>
        </authorList>
    </citation>
    <scope>NUCLEOTIDE SEQUENCE</scope>
    <source>
        <strain evidence="2">EPUS1.4</strain>
        <tissue evidence="2">Thallus</tissue>
    </source>
</reference>
<keyword evidence="3" id="KW-1185">Reference proteome</keyword>
<protein>
    <submittedName>
        <fullName evidence="2">Uncharacterized protein</fullName>
    </submittedName>
</protein>
<accession>A0A8H7ACF0</accession>
<name>A0A8H7ACF0_9EURO</name>
<gene>
    <name evidence="2" type="ORF">GJ744_011590</name>
</gene>
<evidence type="ECO:0000256" key="1">
    <source>
        <dbReference type="SAM" id="MobiDB-lite"/>
    </source>
</evidence>
<dbReference type="AlphaFoldDB" id="A0A8H7ACF0"/>
<organism evidence="2 3">
    <name type="scientific">Endocarpon pusillum</name>
    <dbReference type="NCBI Taxonomy" id="364733"/>
    <lineage>
        <taxon>Eukaryota</taxon>
        <taxon>Fungi</taxon>
        <taxon>Dikarya</taxon>
        <taxon>Ascomycota</taxon>
        <taxon>Pezizomycotina</taxon>
        <taxon>Eurotiomycetes</taxon>
        <taxon>Chaetothyriomycetidae</taxon>
        <taxon>Verrucariales</taxon>
        <taxon>Verrucariaceae</taxon>
        <taxon>Endocarpon</taxon>
    </lineage>
</organism>
<comment type="caution">
    <text evidence="2">The sequence shown here is derived from an EMBL/GenBank/DDBJ whole genome shotgun (WGS) entry which is preliminary data.</text>
</comment>
<dbReference type="EMBL" id="JAACFV010000084">
    <property type="protein sequence ID" value="KAF7506553.1"/>
    <property type="molecule type" value="Genomic_DNA"/>
</dbReference>
<evidence type="ECO:0000313" key="2">
    <source>
        <dbReference type="EMBL" id="KAF7506553.1"/>
    </source>
</evidence>
<dbReference type="Proteomes" id="UP000606974">
    <property type="component" value="Unassembled WGS sequence"/>
</dbReference>